<feature type="chain" id="PRO_5038709222" evidence="1">
    <location>
        <begin position="20"/>
        <end position="136"/>
    </location>
</feature>
<dbReference type="PROSITE" id="PS51257">
    <property type="entry name" value="PROKAR_LIPOPROTEIN"/>
    <property type="match status" value="1"/>
</dbReference>
<sequence length="136" mass="13958">MIKPILGLFAALLALTACATGPDNPAQAYDSAPGTTAPVISDSDRAFLTALGARPGLAEFVVASPYGALSTGQNLAAEFDQLIATGMSPAQAFPRMVDDFTHGDGVHSDGMTPDQAADLIRISISAYKPQYTAAVS</sequence>
<evidence type="ECO:0000313" key="2">
    <source>
        <dbReference type="EMBL" id="RDI64954.1"/>
    </source>
</evidence>
<keyword evidence="1" id="KW-0732">Signal</keyword>
<proteinExistence type="predicted"/>
<name>A0A370I6K7_9NOCA</name>
<dbReference type="Proteomes" id="UP000254869">
    <property type="component" value="Unassembled WGS sequence"/>
</dbReference>
<dbReference type="RefSeq" id="WP_067998551.1">
    <property type="nucleotide sequence ID" value="NZ_QQBC01000007.1"/>
</dbReference>
<keyword evidence="3" id="KW-1185">Reference proteome</keyword>
<accession>A0A370I6K7</accession>
<gene>
    <name evidence="2" type="ORF">DFR76_107332</name>
</gene>
<feature type="signal peptide" evidence="1">
    <location>
        <begin position="1"/>
        <end position="19"/>
    </location>
</feature>
<evidence type="ECO:0000256" key="1">
    <source>
        <dbReference type="SAM" id="SignalP"/>
    </source>
</evidence>
<dbReference type="AlphaFoldDB" id="A0A370I6K7"/>
<dbReference type="STRING" id="1210086.GCA_001613105_03342"/>
<comment type="caution">
    <text evidence="2">The sequence shown here is derived from an EMBL/GenBank/DDBJ whole genome shotgun (WGS) entry which is preliminary data.</text>
</comment>
<dbReference type="EMBL" id="QQBC01000007">
    <property type="protein sequence ID" value="RDI64954.1"/>
    <property type="molecule type" value="Genomic_DNA"/>
</dbReference>
<evidence type="ECO:0000313" key="3">
    <source>
        <dbReference type="Proteomes" id="UP000254869"/>
    </source>
</evidence>
<protein>
    <submittedName>
        <fullName evidence="2">Uncharacterized protein DUF732</fullName>
    </submittedName>
</protein>
<reference evidence="2 3" key="1">
    <citation type="submission" date="2018-07" db="EMBL/GenBank/DDBJ databases">
        <title>Genomic Encyclopedia of Type Strains, Phase IV (KMG-IV): sequencing the most valuable type-strain genomes for metagenomic binning, comparative biology and taxonomic classification.</title>
        <authorList>
            <person name="Goeker M."/>
        </authorList>
    </citation>
    <scope>NUCLEOTIDE SEQUENCE [LARGE SCALE GENOMIC DNA]</scope>
    <source>
        <strain evidence="2 3">DSM 44290</strain>
    </source>
</reference>
<organism evidence="2 3">
    <name type="scientific">Nocardia pseudobrasiliensis</name>
    <dbReference type="NCBI Taxonomy" id="45979"/>
    <lineage>
        <taxon>Bacteria</taxon>
        <taxon>Bacillati</taxon>
        <taxon>Actinomycetota</taxon>
        <taxon>Actinomycetes</taxon>
        <taxon>Mycobacteriales</taxon>
        <taxon>Nocardiaceae</taxon>
        <taxon>Nocardia</taxon>
    </lineage>
</organism>